<feature type="region of interest" description="Disordered" evidence="1">
    <location>
        <begin position="38"/>
        <end position="120"/>
    </location>
</feature>
<organism evidence="2 3">
    <name type="scientific">Penicillium brevicompactum</name>
    <dbReference type="NCBI Taxonomy" id="5074"/>
    <lineage>
        <taxon>Eukaryota</taxon>
        <taxon>Fungi</taxon>
        <taxon>Dikarya</taxon>
        <taxon>Ascomycota</taxon>
        <taxon>Pezizomycotina</taxon>
        <taxon>Eurotiomycetes</taxon>
        <taxon>Eurotiomycetidae</taxon>
        <taxon>Eurotiales</taxon>
        <taxon>Aspergillaceae</taxon>
        <taxon>Penicillium</taxon>
    </lineage>
</organism>
<dbReference type="Pfam" id="PF09441">
    <property type="entry name" value="Abp2"/>
    <property type="match status" value="1"/>
</dbReference>
<protein>
    <submittedName>
        <fullName evidence="2">ARS binding protein 2</fullName>
    </submittedName>
</protein>
<accession>A0A9W9QF72</accession>
<feature type="compositionally biased region" description="Polar residues" evidence="1">
    <location>
        <begin position="478"/>
        <end position="488"/>
    </location>
</feature>
<sequence>MEISFPVMMDSDRSNRGDLGGPQMVIQQYARYPPTLESTLQSASSLGSSRSHLDINKSPPLQRRETPRSLQSSPRGMRSIIPSSSANRSGTSMSPPLFDPHRHHPMKDTADHADSRVLPSRDITEETIDDAYVSFILYCNPNVPSSVDTSELRKTFRCLPRSDGKSFNIFTLFGLIRRRLQNDEMKTWIQLAMELGVEPPCMEKKQSSQKVQQYTVRLKRWMRAMHIDAFFEYCLGMPHNYYTQLPPSGPFVGDPRDGVALEEDLALRALVPQWKPKRGRKRVEDRDEEDKIPKRPQLDTSVGGLHQSSFPSHSVTFPQSAIPFSAFPDDMESHDPWMTATTSFPNGNGQEQQGQDIRWRLPERDASPANYPQSAIVPRSHLPSDVLMSAEPQSAVTPSTGGKARARRRHGPAVSSAWPNSNGMSGGKSRGRPPNKGSSSGSFTTFQVNPSRESSQAPATDTQSTPLVLDTHPPQPFQTPTYNQTPTPVAQGRPSKLQLQVPQHSGAPVRLATPPRLVVNGVNGAVIPGAGNETPNGSHHHGHDDTERNAIMPSKPSSLGHENATNPPNPTIEDIVRALTEELIHARIVGHPNTIHTDEAAALASAIVINVSSIYSQFQLGTPTLLLAFHLGIGHHFGFTGTQPGSLVIKVERATNPDGSRGPMANGHPAGSQYTVSHEYQASNSFSMQITLANINPGIGATSSSAHSNTVKAPLHAINRSVHAADLELDNDEFGEPATEATWKQRYTRLRAQMQKRDQSLSQYKRKIVESVMADI</sequence>
<feature type="region of interest" description="Disordered" evidence="1">
    <location>
        <begin position="326"/>
        <end position="355"/>
    </location>
</feature>
<evidence type="ECO:0000256" key="1">
    <source>
        <dbReference type="SAM" id="MobiDB-lite"/>
    </source>
</evidence>
<feature type="compositionally biased region" description="Polar residues" evidence="1">
    <location>
        <begin position="436"/>
        <end position="466"/>
    </location>
</feature>
<feature type="region of interest" description="Disordered" evidence="1">
    <location>
        <begin position="531"/>
        <end position="569"/>
    </location>
</feature>
<dbReference type="EMBL" id="JAPZBQ010000004">
    <property type="protein sequence ID" value="KAJ5335030.1"/>
    <property type="molecule type" value="Genomic_DNA"/>
</dbReference>
<feature type="compositionally biased region" description="Polar residues" evidence="1">
    <location>
        <begin position="81"/>
        <end position="94"/>
    </location>
</feature>
<feature type="compositionally biased region" description="Polar residues" evidence="1">
    <location>
        <begin position="339"/>
        <end position="355"/>
    </location>
</feature>
<dbReference type="InterPro" id="IPR018562">
    <property type="entry name" value="ARS-binding_2"/>
</dbReference>
<feature type="region of interest" description="Disordered" evidence="1">
    <location>
        <begin position="1"/>
        <end position="21"/>
    </location>
</feature>
<feature type="compositionally biased region" description="Basic and acidic residues" evidence="1">
    <location>
        <begin position="282"/>
        <end position="297"/>
    </location>
</feature>
<evidence type="ECO:0000313" key="3">
    <source>
        <dbReference type="Proteomes" id="UP001147695"/>
    </source>
</evidence>
<dbReference type="PANTHER" id="PTHR42048">
    <property type="entry name" value="ARS-BINDING PROTEIN 2"/>
    <property type="match status" value="1"/>
</dbReference>
<feature type="compositionally biased region" description="Polar residues" evidence="1">
    <location>
        <begin position="391"/>
        <end position="400"/>
    </location>
</feature>
<dbReference type="PANTHER" id="PTHR42048:SF1">
    <property type="entry name" value="ARS-BINDING PROTEIN 2"/>
    <property type="match status" value="1"/>
</dbReference>
<proteinExistence type="predicted"/>
<feature type="region of interest" description="Disordered" evidence="1">
    <location>
        <begin position="391"/>
        <end position="499"/>
    </location>
</feature>
<dbReference type="GO" id="GO:0003688">
    <property type="term" value="F:DNA replication origin binding"/>
    <property type="evidence" value="ECO:0007669"/>
    <property type="project" value="TreeGrafter"/>
</dbReference>
<reference evidence="2" key="2">
    <citation type="journal article" date="2023" name="IMA Fungus">
        <title>Comparative genomic study of the Penicillium genus elucidates a diverse pangenome and 15 lateral gene transfer events.</title>
        <authorList>
            <person name="Petersen C."/>
            <person name="Sorensen T."/>
            <person name="Nielsen M.R."/>
            <person name="Sondergaard T.E."/>
            <person name="Sorensen J.L."/>
            <person name="Fitzpatrick D.A."/>
            <person name="Frisvad J.C."/>
            <person name="Nielsen K.L."/>
        </authorList>
    </citation>
    <scope>NUCLEOTIDE SEQUENCE</scope>
    <source>
        <strain evidence="2">IBT 35673</strain>
    </source>
</reference>
<feature type="region of interest" description="Disordered" evidence="1">
    <location>
        <begin position="276"/>
        <end position="313"/>
    </location>
</feature>
<gene>
    <name evidence="2" type="ORF">N7452_007433</name>
</gene>
<reference evidence="2" key="1">
    <citation type="submission" date="2022-12" db="EMBL/GenBank/DDBJ databases">
        <authorList>
            <person name="Petersen C."/>
        </authorList>
    </citation>
    <scope>NUCLEOTIDE SEQUENCE</scope>
    <source>
        <strain evidence="2">IBT 35673</strain>
    </source>
</reference>
<name>A0A9W9QF72_PENBR</name>
<comment type="caution">
    <text evidence="2">The sequence shown here is derived from an EMBL/GenBank/DDBJ whole genome shotgun (WGS) entry which is preliminary data.</text>
</comment>
<dbReference type="AlphaFoldDB" id="A0A9W9QF72"/>
<dbReference type="Proteomes" id="UP001147695">
    <property type="component" value="Unassembled WGS sequence"/>
</dbReference>
<evidence type="ECO:0000313" key="2">
    <source>
        <dbReference type="EMBL" id="KAJ5335030.1"/>
    </source>
</evidence>
<feature type="compositionally biased region" description="Basic and acidic residues" evidence="1">
    <location>
        <begin position="106"/>
        <end position="115"/>
    </location>
</feature>
<feature type="compositionally biased region" description="Low complexity" evidence="1">
    <location>
        <begin position="38"/>
        <end position="50"/>
    </location>
</feature>